<dbReference type="Pfam" id="PF12732">
    <property type="entry name" value="YtxH"/>
    <property type="match status" value="1"/>
</dbReference>
<dbReference type="STRING" id="1605367.AFM12_01255"/>
<dbReference type="EMBL" id="LGTQ01000005">
    <property type="protein sequence ID" value="KPM49283.1"/>
    <property type="molecule type" value="Genomic_DNA"/>
</dbReference>
<dbReference type="Proteomes" id="UP000050454">
    <property type="component" value="Unassembled WGS sequence"/>
</dbReference>
<proteinExistence type="predicted"/>
<dbReference type="AlphaFoldDB" id="A0A0P7C3R0"/>
<organism evidence="2 3">
    <name type="scientific">Jiulongibacter sediminis</name>
    <dbReference type="NCBI Taxonomy" id="1605367"/>
    <lineage>
        <taxon>Bacteria</taxon>
        <taxon>Pseudomonadati</taxon>
        <taxon>Bacteroidota</taxon>
        <taxon>Cytophagia</taxon>
        <taxon>Cytophagales</taxon>
        <taxon>Leadbetterellaceae</taxon>
        <taxon>Jiulongibacter</taxon>
    </lineage>
</organism>
<keyword evidence="1" id="KW-0175">Coiled coil</keyword>
<protein>
    <submittedName>
        <fullName evidence="2">Gas vesicle protein</fullName>
    </submittedName>
</protein>
<accession>A0A0P7C3R0</accession>
<dbReference type="PATRIC" id="fig|1605367.3.peg.1586"/>
<name>A0A0P7C3R0_9BACT</name>
<sequence length="109" mass="11866">MSRSTGSFFSFLAGLATGAVLGILYAPDKGEVTRDKLGEKLGKYREQLEEFIAELIERGDEVAVEMAGGENVDSKAKAEGKKVVNEARQKAEKLLEDVENLMSQIKSKA</sequence>
<evidence type="ECO:0000256" key="1">
    <source>
        <dbReference type="SAM" id="Coils"/>
    </source>
</evidence>
<feature type="coiled-coil region" evidence="1">
    <location>
        <begin position="34"/>
        <end position="108"/>
    </location>
</feature>
<evidence type="ECO:0000313" key="2">
    <source>
        <dbReference type="EMBL" id="KPM49283.1"/>
    </source>
</evidence>
<comment type="caution">
    <text evidence="2">The sequence shown here is derived from an EMBL/GenBank/DDBJ whole genome shotgun (WGS) entry which is preliminary data.</text>
</comment>
<dbReference type="InterPro" id="IPR024623">
    <property type="entry name" value="YtxH"/>
</dbReference>
<reference evidence="2 3" key="1">
    <citation type="submission" date="2015-07" db="EMBL/GenBank/DDBJ databases">
        <title>The draft genome sequence of Leadbetterella sp. JN14-9.</title>
        <authorList>
            <person name="Liu Y."/>
            <person name="Du J."/>
            <person name="Shao Z."/>
        </authorList>
    </citation>
    <scope>NUCLEOTIDE SEQUENCE [LARGE SCALE GENOMIC DNA]</scope>
    <source>
        <strain evidence="2 3">JN14-9</strain>
    </source>
</reference>
<gene>
    <name evidence="2" type="ORF">AFM12_01255</name>
</gene>
<dbReference type="RefSeq" id="WP_055143374.1">
    <property type="nucleotide sequence ID" value="NZ_CAKZPM010000010.1"/>
</dbReference>
<keyword evidence="3" id="KW-1185">Reference proteome</keyword>
<dbReference type="OrthoDB" id="598035at2"/>
<evidence type="ECO:0000313" key="3">
    <source>
        <dbReference type="Proteomes" id="UP000050454"/>
    </source>
</evidence>